<comment type="similarity">
    <text evidence="1">Belongs to the arrestin family.</text>
</comment>
<protein>
    <recommendedName>
        <fullName evidence="12">Arrestin C-terminal-like domain-containing protein</fullName>
    </recommendedName>
</protein>
<evidence type="ECO:0000313" key="4">
    <source>
        <dbReference type="EMBL" id="CAF1038061.1"/>
    </source>
</evidence>
<evidence type="ECO:0000313" key="9">
    <source>
        <dbReference type="EMBL" id="CAF4159669.1"/>
    </source>
</evidence>
<evidence type="ECO:0000313" key="11">
    <source>
        <dbReference type="Proteomes" id="UP000663866"/>
    </source>
</evidence>
<evidence type="ECO:0000313" key="8">
    <source>
        <dbReference type="EMBL" id="CAF4028123.1"/>
    </source>
</evidence>
<evidence type="ECO:0000259" key="3">
    <source>
        <dbReference type="Pfam" id="PF02752"/>
    </source>
</evidence>
<dbReference type="EMBL" id="CAJNRF010011020">
    <property type="protein sequence ID" value="CAF2127087.1"/>
    <property type="molecule type" value="Genomic_DNA"/>
</dbReference>
<gene>
    <name evidence="8" type="ORF">BYL167_LOCUS15176</name>
    <name evidence="4" type="ORF">CJN711_LOCUS4134</name>
    <name evidence="7" type="ORF">GIL414_LOCUS4833</name>
    <name evidence="5" type="ORF">KQP761_LOCUS7787</name>
    <name evidence="9" type="ORF">OVN521_LOCUS24062</name>
    <name evidence="6" type="ORF">WKI299_LOCUS25542</name>
</gene>
<dbReference type="OrthoDB" id="2333384at2759"/>
<dbReference type="Pfam" id="PF02752">
    <property type="entry name" value="Arrestin_C"/>
    <property type="match status" value="1"/>
</dbReference>
<dbReference type="Proteomes" id="UP000663856">
    <property type="component" value="Unassembled WGS sequence"/>
</dbReference>
<dbReference type="Gene3D" id="2.60.40.640">
    <property type="match status" value="2"/>
</dbReference>
<organism evidence="4 10">
    <name type="scientific">Rotaria magnacalcarata</name>
    <dbReference type="NCBI Taxonomy" id="392030"/>
    <lineage>
        <taxon>Eukaryota</taxon>
        <taxon>Metazoa</taxon>
        <taxon>Spiralia</taxon>
        <taxon>Gnathifera</taxon>
        <taxon>Rotifera</taxon>
        <taxon>Eurotatoria</taxon>
        <taxon>Bdelloidea</taxon>
        <taxon>Philodinida</taxon>
        <taxon>Philodinidae</taxon>
        <taxon>Rotaria</taxon>
    </lineage>
</organism>
<dbReference type="InterPro" id="IPR050357">
    <property type="entry name" value="Arrestin_domain-protein"/>
</dbReference>
<dbReference type="GO" id="GO:0015031">
    <property type="term" value="P:protein transport"/>
    <property type="evidence" value="ECO:0007669"/>
    <property type="project" value="TreeGrafter"/>
</dbReference>
<name>A0A814JGN2_9BILA</name>
<dbReference type="AlphaFoldDB" id="A0A814JGN2"/>
<accession>A0A814JGN2</accession>
<proteinExistence type="inferred from homology"/>
<dbReference type="Proteomes" id="UP000681967">
    <property type="component" value="Unassembled WGS sequence"/>
</dbReference>
<evidence type="ECO:0000313" key="10">
    <source>
        <dbReference type="Proteomes" id="UP000663855"/>
    </source>
</evidence>
<evidence type="ECO:0000259" key="2">
    <source>
        <dbReference type="Pfam" id="PF00339"/>
    </source>
</evidence>
<dbReference type="GO" id="GO:0005737">
    <property type="term" value="C:cytoplasm"/>
    <property type="evidence" value="ECO:0007669"/>
    <property type="project" value="TreeGrafter"/>
</dbReference>
<evidence type="ECO:0008006" key="12">
    <source>
        <dbReference type="Google" id="ProtNLM"/>
    </source>
</evidence>
<dbReference type="SUPFAM" id="SSF81296">
    <property type="entry name" value="E set domains"/>
    <property type="match status" value="2"/>
</dbReference>
<reference evidence="4" key="1">
    <citation type="submission" date="2021-02" db="EMBL/GenBank/DDBJ databases">
        <authorList>
            <person name="Nowell W R."/>
        </authorList>
    </citation>
    <scope>NUCLEOTIDE SEQUENCE</scope>
</reference>
<dbReference type="EMBL" id="CAJNOV010000770">
    <property type="protein sequence ID" value="CAF1038061.1"/>
    <property type="molecule type" value="Genomic_DNA"/>
</dbReference>
<dbReference type="EMBL" id="CAJOBJ010001209">
    <property type="protein sequence ID" value="CAF3867417.1"/>
    <property type="molecule type" value="Genomic_DNA"/>
</dbReference>
<dbReference type="InterPro" id="IPR014756">
    <property type="entry name" value="Ig_E-set"/>
</dbReference>
<feature type="domain" description="Arrestin C-terminal-like" evidence="3">
    <location>
        <begin position="176"/>
        <end position="301"/>
    </location>
</feature>
<dbReference type="InterPro" id="IPR014752">
    <property type="entry name" value="Arrestin-like_C"/>
</dbReference>
<dbReference type="Proteomes" id="UP000663866">
    <property type="component" value="Unassembled WGS sequence"/>
</dbReference>
<dbReference type="PANTHER" id="PTHR11188">
    <property type="entry name" value="ARRESTIN DOMAIN CONTAINING PROTEIN"/>
    <property type="match status" value="1"/>
</dbReference>
<evidence type="ECO:0000313" key="6">
    <source>
        <dbReference type="EMBL" id="CAF2127087.1"/>
    </source>
</evidence>
<dbReference type="InterPro" id="IPR011021">
    <property type="entry name" value="Arrestin-like_N"/>
</dbReference>
<comment type="caution">
    <text evidence="4">The sequence shown here is derived from an EMBL/GenBank/DDBJ whole genome shotgun (WGS) entry which is preliminary data.</text>
</comment>
<dbReference type="EMBL" id="CAJNOW010002728">
    <property type="protein sequence ID" value="CAF1362194.1"/>
    <property type="molecule type" value="Genomic_DNA"/>
</dbReference>
<feature type="domain" description="Arrestin-like N-terminal" evidence="2">
    <location>
        <begin position="18"/>
        <end position="147"/>
    </location>
</feature>
<dbReference type="Pfam" id="PF00339">
    <property type="entry name" value="Arrestin_N"/>
    <property type="match status" value="1"/>
</dbReference>
<evidence type="ECO:0000256" key="1">
    <source>
        <dbReference type="ARBA" id="ARBA00005298"/>
    </source>
</evidence>
<sequence>MGTCSSVSVSNLSVRLHDTGKNAYYTGDTISGVIEFTNTDPTELKFDKITGVFVGKCVYVTRRHTTNGEVITTHTLALLSVPLIPNSINGLSQRTLSPGKHTWPFSFTLPQYLPPSITEQTTYGQYIKYCMHIEIIRSEMYRRNIEKTLPFSIQHSSSIVAGTRIEDQKTNRNGVCLRAYFENNIAVLGTHCTLHLEVDNPNASKIHRISAELIQSRKFSIAVREQLTVMTQEMSDSKKLKGKQVHTQMNIILPATLPATYSFCPAGWHNGRKIAIDYRVHIELHLSGIFTNIELDIPIILAVASLTSIDALPKQESIPLPLENILDEVLKTNTDNAV</sequence>
<evidence type="ECO:0000313" key="7">
    <source>
        <dbReference type="EMBL" id="CAF3867417.1"/>
    </source>
</evidence>
<evidence type="ECO:0000313" key="5">
    <source>
        <dbReference type="EMBL" id="CAF1362194.1"/>
    </source>
</evidence>
<dbReference type="EMBL" id="CAJOBH010005549">
    <property type="protein sequence ID" value="CAF4028123.1"/>
    <property type="molecule type" value="Genomic_DNA"/>
</dbReference>
<dbReference type="PANTHER" id="PTHR11188:SF17">
    <property type="entry name" value="FI21816P1"/>
    <property type="match status" value="1"/>
</dbReference>
<dbReference type="Proteomes" id="UP000663855">
    <property type="component" value="Unassembled WGS sequence"/>
</dbReference>
<dbReference type="EMBL" id="CAJOBG010005624">
    <property type="protein sequence ID" value="CAF4159669.1"/>
    <property type="molecule type" value="Genomic_DNA"/>
</dbReference>
<dbReference type="InterPro" id="IPR011022">
    <property type="entry name" value="Arrestin_C-like"/>
</dbReference>
<dbReference type="Proteomes" id="UP000681720">
    <property type="component" value="Unassembled WGS sequence"/>
</dbReference>
<keyword evidence="11" id="KW-1185">Reference proteome</keyword>
<dbReference type="Proteomes" id="UP000663834">
    <property type="component" value="Unassembled WGS sequence"/>
</dbReference>